<sequence length="584" mass="65473">MKIEGNLDIIALIHKFKYGFRTLSNVKWVSASGFHISVAGLLGVAGLVLAVRDGKIRNFNCLPWSSDRDTSLENKWVVPGLQNLGNNCFLNVILQALASCSCFQSFLRKTEEEFESLLGEEWVESLPLTVALASLMEELCNVRHGRMVLSPWKLMLVMNHYISNFNLASQQDAEEAFFHILSSLREEVSSCYVPICSSLADVSAIRNCRILHPERGVDQSEQERWQRSFLGPFDGILGSNLTCESCSFQISLDFQFFHSLHLSPMLSNGGNIMPRCSLEDCLKQFFAAERLENYCCSHCWHVAAMKYLSSMAENETDIGKLRRCCEQEGSCDCKNLPLLEALPWSNSFSHTFKQLSIARSPKILCIHLQRVSVNEFGELVKLQGHVSFPLILNIYPFMKSGVGTKNWEENLQSLQHQPYHNHFRLQLDTSMVNGIYGQMGKNIYSKAAIPEKLGQSAFELSVNTHGQAFQGESNVPQSGGCSDIMVGDITMQSDNKVDGNCHLAPSQHYIYCLVSVVQHFGRAAGGHYTVYRRVRAKNDGGGDVHWFCISDSEVYSVSERDVLAAEASVLFYEKISEHPEICGP</sequence>
<reference evidence="1 2" key="1">
    <citation type="journal article" date="2022" name="Plant J.">
        <title>Chromosome-level genome of Camellia lanceoleosa provides a valuable resource for understanding genome evolution and self-incompatibility.</title>
        <authorList>
            <person name="Gong W."/>
            <person name="Xiao S."/>
            <person name="Wang L."/>
            <person name="Liao Z."/>
            <person name="Chang Y."/>
            <person name="Mo W."/>
            <person name="Hu G."/>
            <person name="Li W."/>
            <person name="Zhao G."/>
            <person name="Zhu H."/>
            <person name="Hu X."/>
            <person name="Ji K."/>
            <person name="Xiang X."/>
            <person name="Song Q."/>
            <person name="Yuan D."/>
            <person name="Jin S."/>
            <person name="Zhang L."/>
        </authorList>
    </citation>
    <scope>NUCLEOTIDE SEQUENCE [LARGE SCALE GENOMIC DNA]</scope>
    <source>
        <strain evidence="1">SQ_2022a</strain>
    </source>
</reference>
<dbReference type="Proteomes" id="UP001060215">
    <property type="component" value="Chromosome 1"/>
</dbReference>
<proteinExistence type="predicted"/>
<keyword evidence="1" id="KW-0378">Hydrolase</keyword>
<dbReference type="EMBL" id="CM045758">
    <property type="protein sequence ID" value="KAI8030758.1"/>
    <property type="molecule type" value="Genomic_DNA"/>
</dbReference>
<comment type="caution">
    <text evidence="1">The sequence shown here is derived from an EMBL/GenBank/DDBJ whole genome shotgun (WGS) entry which is preliminary data.</text>
</comment>
<name>A0ACC0J057_9ERIC</name>
<evidence type="ECO:0000313" key="1">
    <source>
        <dbReference type="EMBL" id="KAI8030758.1"/>
    </source>
</evidence>
<organism evidence="1 2">
    <name type="scientific">Camellia lanceoleosa</name>
    <dbReference type="NCBI Taxonomy" id="1840588"/>
    <lineage>
        <taxon>Eukaryota</taxon>
        <taxon>Viridiplantae</taxon>
        <taxon>Streptophyta</taxon>
        <taxon>Embryophyta</taxon>
        <taxon>Tracheophyta</taxon>
        <taxon>Spermatophyta</taxon>
        <taxon>Magnoliopsida</taxon>
        <taxon>eudicotyledons</taxon>
        <taxon>Gunneridae</taxon>
        <taxon>Pentapetalae</taxon>
        <taxon>asterids</taxon>
        <taxon>Ericales</taxon>
        <taxon>Theaceae</taxon>
        <taxon>Camellia</taxon>
    </lineage>
</organism>
<protein>
    <submittedName>
        <fullName evidence="1">Ubiquitin carboxyl-terminal hydrolase 27</fullName>
    </submittedName>
</protein>
<gene>
    <name evidence="1" type="ORF">LOK49_LG01G02023</name>
</gene>
<keyword evidence="2" id="KW-1185">Reference proteome</keyword>
<accession>A0ACC0J057</accession>
<evidence type="ECO:0000313" key="2">
    <source>
        <dbReference type="Proteomes" id="UP001060215"/>
    </source>
</evidence>